<dbReference type="PANTHER" id="PTHR31386:SF2">
    <property type="entry name" value="SIMILAR TO RIKEN CDNA 2510039O18"/>
    <property type="match status" value="1"/>
</dbReference>
<feature type="transmembrane region" description="Helical" evidence="7">
    <location>
        <begin position="21"/>
        <end position="39"/>
    </location>
</feature>
<evidence type="ECO:0000256" key="2">
    <source>
        <dbReference type="ARBA" id="ARBA00022692"/>
    </source>
</evidence>
<reference evidence="8" key="1">
    <citation type="submission" date="2021-12" db="EMBL/GenBank/DDBJ databases">
        <authorList>
            <person name="King R."/>
        </authorList>
    </citation>
    <scope>NUCLEOTIDE SEQUENCE</scope>
</reference>
<dbReference type="Pfam" id="PF10222">
    <property type="entry name" value="DUF2152"/>
    <property type="match status" value="1"/>
</dbReference>
<name>A0A9N9ZYE5_BEMTA</name>
<keyword evidence="9" id="KW-1185">Reference proteome</keyword>
<evidence type="ECO:0000256" key="6">
    <source>
        <dbReference type="ARBA" id="ARBA00023180"/>
    </source>
</evidence>
<keyword evidence="4 7" id="KW-1133">Transmembrane helix</keyword>
<evidence type="ECO:0000256" key="5">
    <source>
        <dbReference type="ARBA" id="ARBA00023136"/>
    </source>
</evidence>
<evidence type="ECO:0000256" key="4">
    <source>
        <dbReference type="ARBA" id="ARBA00022989"/>
    </source>
</evidence>
<evidence type="ECO:0000256" key="3">
    <source>
        <dbReference type="ARBA" id="ARBA00022729"/>
    </source>
</evidence>
<protein>
    <submittedName>
        <fullName evidence="8">Uncharacterized protein</fullName>
    </submittedName>
</protein>
<feature type="transmembrane region" description="Helical" evidence="7">
    <location>
        <begin position="574"/>
        <end position="595"/>
    </location>
</feature>
<keyword evidence="3" id="KW-0732">Signal</keyword>
<keyword evidence="5 7" id="KW-0472">Membrane</keyword>
<keyword evidence="6" id="KW-0325">Glycoprotein</keyword>
<sequence length="613" mass="70625">MECFELSRRFRIYRTLENNFSYKKLLFVVVTLLLIILYARPAFEPYFSSGDLNAVNFAGRCLDDRLTTFYYEVEEFDANIVHSPKRENEKDLLPFVGNGYFGIVVKNESPLYLKHGRVLSLPLNWSPLVRVEYLDDSEKASVVHFLSGITYGYECHERGSYVTHQYYAHRVIPSLFVQQIKISNPTSQNLYFNLIQKKHFNWPSDATRTKTFQDDLKNEIEYMVISETIPEPSKSKKVIVVSIITKKIPDRVEVKSLQDLNLNIFTVIHYSDPVDVSDVQKTKETTEKKAIEIISHVLRQSIDRLKQDHVLVWSQLWSTGFYVSTSKAADAINGDVINATMYYVLSHLRAPLHELTTGAKTKNEVINNLSYAEGCYGGHHQTFQAVNLWGDLTTLQEVNKVVSVWILTLEKQGCHKLMSAGANGAVQAMVLSYGSFRFSNQHLEFNIHPQFLDRDFLFRRLSYGNLTHVNVSVAIKEDNKAVLYVALDRSDRDYYACDGGCLDDPVLLSSEKVQFPVKLTKPVTAILYITYDKKHMEELRHTIHVKEVVEAPAHEHHVIALHKHGHHLGGLPTFFWVSVGFLIVVFHLFLFKLAYNEYFGIQDKYSRWRYGKL</sequence>
<dbReference type="AlphaFoldDB" id="A0A9N9ZYE5"/>
<dbReference type="InterPro" id="IPR018795">
    <property type="entry name" value="K2013-like"/>
</dbReference>
<dbReference type="PANTHER" id="PTHR31386">
    <property type="entry name" value="UNCHARACTERIZED PROTEIN KIAA2013"/>
    <property type="match status" value="1"/>
</dbReference>
<evidence type="ECO:0000313" key="9">
    <source>
        <dbReference type="Proteomes" id="UP001152759"/>
    </source>
</evidence>
<evidence type="ECO:0000256" key="1">
    <source>
        <dbReference type="ARBA" id="ARBA00004479"/>
    </source>
</evidence>
<comment type="subcellular location">
    <subcellularLocation>
        <location evidence="1">Membrane</location>
        <topology evidence="1">Single-pass type I membrane protein</topology>
    </subcellularLocation>
</comment>
<dbReference type="KEGG" id="btab:109033166"/>
<dbReference type="GO" id="GO:0016020">
    <property type="term" value="C:membrane"/>
    <property type="evidence" value="ECO:0007669"/>
    <property type="project" value="UniProtKB-SubCell"/>
</dbReference>
<gene>
    <name evidence="8" type="ORF">BEMITA_LOCUS1774</name>
</gene>
<proteinExistence type="predicted"/>
<evidence type="ECO:0000256" key="7">
    <source>
        <dbReference type="SAM" id="Phobius"/>
    </source>
</evidence>
<keyword evidence="2 7" id="KW-0812">Transmembrane</keyword>
<organism evidence="8 9">
    <name type="scientific">Bemisia tabaci</name>
    <name type="common">Sweetpotato whitefly</name>
    <name type="synonym">Aleurodes tabaci</name>
    <dbReference type="NCBI Taxonomy" id="7038"/>
    <lineage>
        <taxon>Eukaryota</taxon>
        <taxon>Metazoa</taxon>
        <taxon>Ecdysozoa</taxon>
        <taxon>Arthropoda</taxon>
        <taxon>Hexapoda</taxon>
        <taxon>Insecta</taxon>
        <taxon>Pterygota</taxon>
        <taxon>Neoptera</taxon>
        <taxon>Paraneoptera</taxon>
        <taxon>Hemiptera</taxon>
        <taxon>Sternorrhyncha</taxon>
        <taxon>Aleyrodoidea</taxon>
        <taxon>Aleyrodidae</taxon>
        <taxon>Aleyrodinae</taxon>
        <taxon>Bemisia</taxon>
    </lineage>
</organism>
<evidence type="ECO:0000313" key="8">
    <source>
        <dbReference type="EMBL" id="CAH0382203.1"/>
    </source>
</evidence>
<accession>A0A9N9ZYE5</accession>
<dbReference type="EMBL" id="OU963862">
    <property type="protein sequence ID" value="CAH0382203.1"/>
    <property type="molecule type" value="Genomic_DNA"/>
</dbReference>
<dbReference type="Proteomes" id="UP001152759">
    <property type="component" value="Chromosome 1"/>
</dbReference>